<dbReference type="RefSeq" id="WP_374840193.1">
    <property type="nucleotide sequence ID" value="NZ_JBHEEW010000013.1"/>
</dbReference>
<dbReference type="EMBL" id="JBHTNF010000001">
    <property type="protein sequence ID" value="MFD1326891.1"/>
    <property type="molecule type" value="Genomic_DNA"/>
</dbReference>
<evidence type="ECO:0000259" key="1">
    <source>
        <dbReference type="PROSITE" id="PS50125"/>
    </source>
</evidence>
<dbReference type="Pfam" id="PF00211">
    <property type="entry name" value="Guanylate_cyc"/>
    <property type="match status" value="1"/>
</dbReference>
<dbReference type="SMART" id="SM00028">
    <property type="entry name" value="TPR"/>
    <property type="match status" value="4"/>
</dbReference>
<evidence type="ECO:0000313" key="2">
    <source>
        <dbReference type="EMBL" id="MFD1326891.1"/>
    </source>
</evidence>
<comment type="caution">
    <text evidence="2">The sequence shown here is derived from an EMBL/GenBank/DDBJ whole genome shotgun (WGS) entry which is preliminary data.</text>
</comment>
<dbReference type="InterPro" id="IPR050697">
    <property type="entry name" value="Adenylyl/Guanylyl_Cyclase_3/4"/>
</dbReference>
<proteinExistence type="predicted"/>
<accession>A0ABW3YTK7</accession>
<dbReference type="InterPro" id="IPR029787">
    <property type="entry name" value="Nucleotide_cyclase"/>
</dbReference>
<dbReference type="Gene3D" id="1.25.40.10">
    <property type="entry name" value="Tetratricopeptide repeat domain"/>
    <property type="match status" value="1"/>
</dbReference>
<gene>
    <name evidence="2" type="ORF">ACFQ33_03155</name>
</gene>
<evidence type="ECO:0000313" key="3">
    <source>
        <dbReference type="Proteomes" id="UP001597173"/>
    </source>
</evidence>
<dbReference type="Gene3D" id="3.30.70.1230">
    <property type="entry name" value="Nucleotide cyclase"/>
    <property type="match status" value="1"/>
</dbReference>
<keyword evidence="2" id="KW-0548">Nucleotidyltransferase</keyword>
<dbReference type="Proteomes" id="UP001597173">
    <property type="component" value="Unassembled WGS sequence"/>
</dbReference>
<organism evidence="2 3">
    <name type="scientific">Mycoplana ramosa</name>
    <name type="common">Mycoplana bullata</name>
    <dbReference type="NCBI Taxonomy" id="40837"/>
    <lineage>
        <taxon>Bacteria</taxon>
        <taxon>Pseudomonadati</taxon>
        <taxon>Pseudomonadota</taxon>
        <taxon>Alphaproteobacteria</taxon>
        <taxon>Hyphomicrobiales</taxon>
        <taxon>Rhizobiaceae</taxon>
        <taxon>Mycoplana</taxon>
    </lineage>
</organism>
<name>A0ABW3YTK7_MYCRA</name>
<dbReference type="InterPro" id="IPR019734">
    <property type="entry name" value="TPR_rpt"/>
</dbReference>
<keyword evidence="3" id="KW-1185">Reference proteome</keyword>
<dbReference type="CDD" id="cd07302">
    <property type="entry name" value="CHD"/>
    <property type="match status" value="1"/>
</dbReference>
<dbReference type="InterPro" id="IPR011990">
    <property type="entry name" value="TPR-like_helical_dom_sf"/>
</dbReference>
<sequence>MTGERVQRRLAAILAADVVGYSRLMEADEAGTLARLKALRHDVINPAIARHSGRMVKLMGDGALLEFSSAVEAVTCAMEIQKLVAEHDRDAPAGARIRFRIGINVGDVIVDGDDLYGDGVNVAARLETLAQPGGIYISRSAADQVRDKIPVGIESRGSQSVKNIARPIEVFCLVNDGPPGNTAASATPAARHRPPTREKTSIAVLAFNNMSGDADQEYFSDGISEDIITDLAKLSELHVIARNSSFAYKNSPVPLRDVAAALGVRYVLEGSVRKAGNRVRVTAQLIDATTGGHAWAERFDRELTDVFAVQDELTQHIVSALKVRLTRSEMDRIADKPVADVTAHECFLRGREQVWLHTRAGNAEARAHMAEVLKIDPNCAVAYAYISFAHVNDYINGWAADPEEALRTGLELARRAIALDDQLPEGHFVLGIALLWSRQPDEALESVSRCIALAPSSAEGHMLKAHIEMFNGNPAKSIETLDTYMKLDPVYPEIALQFLAEAQFLLRRFDLAAETLRKRLARNPEATTAYALLASSLGHLGQIDAGRDAWARVLRLEPDFSVECRRKLLPFRNPADFELRVEGLRHLGLAV</sequence>
<feature type="domain" description="Guanylate cyclase" evidence="1">
    <location>
        <begin position="12"/>
        <end position="127"/>
    </location>
</feature>
<dbReference type="PANTHER" id="PTHR43081">
    <property type="entry name" value="ADENYLATE CYCLASE, TERMINAL-DIFFERENTIATION SPECIFIC-RELATED"/>
    <property type="match status" value="1"/>
</dbReference>
<reference evidence="3" key="1">
    <citation type="journal article" date="2019" name="Int. J. Syst. Evol. Microbiol.">
        <title>The Global Catalogue of Microorganisms (GCM) 10K type strain sequencing project: providing services to taxonomists for standard genome sequencing and annotation.</title>
        <authorList>
            <consortium name="The Broad Institute Genomics Platform"/>
            <consortium name="The Broad Institute Genome Sequencing Center for Infectious Disease"/>
            <person name="Wu L."/>
            <person name="Ma J."/>
        </authorList>
    </citation>
    <scope>NUCLEOTIDE SEQUENCE [LARGE SCALE GENOMIC DNA]</scope>
    <source>
        <strain evidence="3">CCUG 55609</strain>
    </source>
</reference>
<dbReference type="PROSITE" id="PS50125">
    <property type="entry name" value="GUANYLATE_CYCLASE_2"/>
    <property type="match status" value="1"/>
</dbReference>
<protein>
    <submittedName>
        <fullName evidence="2">Adenylate/guanylate cyclase domain-containing protein</fullName>
        <ecNumber evidence="2">2.7.7.-</ecNumber>
    </submittedName>
</protein>
<dbReference type="SUPFAM" id="SSF48452">
    <property type="entry name" value="TPR-like"/>
    <property type="match status" value="1"/>
</dbReference>
<dbReference type="GO" id="GO:0016779">
    <property type="term" value="F:nucleotidyltransferase activity"/>
    <property type="evidence" value="ECO:0007669"/>
    <property type="project" value="UniProtKB-KW"/>
</dbReference>
<dbReference type="SUPFAM" id="SSF55073">
    <property type="entry name" value="Nucleotide cyclase"/>
    <property type="match status" value="1"/>
</dbReference>
<keyword evidence="2" id="KW-0808">Transferase</keyword>
<dbReference type="InterPro" id="IPR001054">
    <property type="entry name" value="A/G_cyclase"/>
</dbReference>
<dbReference type="EC" id="2.7.7.-" evidence="2"/>
<dbReference type="PANTHER" id="PTHR43081:SF19">
    <property type="entry name" value="PH-SENSITIVE ADENYLATE CYCLASE RV1264"/>
    <property type="match status" value="1"/>
</dbReference>
<dbReference type="Gene3D" id="3.40.50.10070">
    <property type="entry name" value="TolB, N-terminal domain"/>
    <property type="match status" value="1"/>
</dbReference>